<dbReference type="SMART" id="SM00320">
    <property type="entry name" value="WD40"/>
    <property type="match status" value="3"/>
</dbReference>
<evidence type="ECO:0000313" key="8">
    <source>
        <dbReference type="WormBase" id="Y39H10A.6a"/>
    </source>
</evidence>
<name>Q965W8_CAEEL</name>
<keyword evidence="1 3" id="KW-0853">WD repeat</keyword>
<feature type="domain" description="CTLH" evidence="5">
    <location>
        <begin position="86"/>
        <end position="144"/>
    </location>
</feature>
<dbReference type="Proteomes" id="UP000001940">
    <property type="component" value="Chromosome V"/>
</dbReference>
<feature type="region of interest" description="Disordered" evidence="4">
    <location>
        <begin position="602"/>
        <end position="629"/>
    </location>
</feature>
<dbReference type="PROSITE" id="PS50294">
    <property type="entry name" value="WD_REPEATS_REGION"/>
    <property type="match status" value="2"/>
</dbReference>
<dbReference type="InterPro" id="IPR006595">
    <property type="entry name" value="CTLH_C"/>
</dbReference>
<dbReference type="CTD" id="178791"/>
<dbReference type="eggNOG" id="KOG0293">
    <property type="taxonomic scope" value="Eukaryota"/>
</dbReference>
<dbReference type="PANTHER" id="PTHR22838">
    <property type="entry name" value="WD REPEAT PROTEIN 26-RELATED"/>
    <property type="match status" value="1"/>
</dbReference>
<evidence type="ECO:0000259" key="5">
    <source>
        <dbReference type="PROSITE" id="PS50897"/>
    </source>
</evidence>
<keyword evidence="7" id="KW-1185">Reference proteome</keyword>
<dbReference type="PROSITE" id="PS50896">
    <property type="entry name" value="LISH"/>
    <property type="match status" value="1"/>
</dbReference>
<dbReference type="GeneID" id="178791"/>
<keyword evidence="2" id="KW-0677">Repeat</keyword>
<dbReference type="PaxDb" id="6239-Y39H10A.6"/>
<dbReference type="GO" id="GO:0043161">
    <property type="term" value="P:proteasome-mediated ubiquitin-dependent protein catabolic process"/>
    <property type="evidence" value="ECO:0000318"/>
    <property type="project" value="GO_Central"/>
</dbReference>
<dbReference type="InterPro" id="IPR015943">
    <property type="entry name" value="WD40/YVTN_repeat-like_dom_sf"/>
</dbReference>
<dbReference type="AGR" id="WB:WBGene00021482"/>
<feature type="region of interest" description="Disordered" evidence="4">
    <location>
        <begin position="1"/>
        <end position="41"/>
    </location>
</feature>
<dbReference type="SMR" id="Q965W8"/>
<dbReference type="SUPFAM" id="SSF50978">
    <property type="entry name" value="WD40 repeat-like"/>
    <property type="match status" value="1"/>
</dbReference>
<dbReference type="Bgee" id="WBGene00021482">
    <property type="expression patterns" value="Expressed in pharyngeal muscle cell (C elegans) and 3 other cell types or tissues"/>
</dbReference>
<dbReference type="InterPro" id="IPR001680">
    <property type="entry name" value="WD40_rpt"/>
</dbReference>
<dbReference type="OrthoDB" id="972532at2759"/>
<evidence type="ECO:0000256" key="4">
    <source>
        <dbReference type="SAM" id="MobiDB-lite"/>
    </source>
</evidence>
<proteinExistence type="evidence at protein level"/>
<dbReference type="UCSC" id="Y39H10A.6">
    <property type="organism name" value="c. elegans"/>
</dbReference>
<dbReference type="PROSITE" id="PS50897">
    <property type="entry name" value="CTLH"/>
    <property type="match status" value="1"/>
</dbReference>
<dbReference type="STRING" id="6239.Y39H10A.6a.1"/>
<protein>
    <submittedName>
        <fullName evidence="6">CTLH domain-containing protein</fullName>
    </submittedName>
</protein>
<dbReference type="InterPro" id="IPR036322">
    <property type="entry name" value="WD40_repeat_dom_sf"/>
</dbReference>
<dbReference type="InterPro" id="IPR051350">
    <property type="entry name" value="WD_repeat-ST_regulator"/>
</dbReference>
<evidence type="ECO:0000313" key="7">
    <source>
        <dbReference type="Proteomes" id="UP000001940"/>
    </source>
</evidence>
<dbReference type="WormBase" id="Y39H10A.6a">
    <property type="protein sequence ID" value="CE47927"/>
    <property type="gene ID" value="WBGene00021482"/>
    <property type="gene designation" value="gid-7"/>
</dbReference>
<gene>
    <name evidence="6 8" type="primary">gid-7</name>
    <name evidence="6" type="ORF">CELE_Y39H10A.6</name>
    <name evidence="8" type="ORF">Y39H10A.6</name>
</gene>
<dbReference type="RefSeq" id="NP_504039.5">
    <property type="nucleotide sequence ID" value="NM_071638.6"/>
</dbReference>
<reference evidence="6 7" key="1">
    <citation type="journal article" date="1998" name="Science">
        <title>Genome sequence of the nematode C. elegans: a platform for investigating biology.</title>
        <authorList>
            <consortium name="The C. elegans sequencing consortium"/>
            <person name="Sulson J.E."/>
            <person name="Waterston R."/>
        </authorList>
    </citation>
    <scope>NUCLEOTIDE SEQUENCE [LARGE SCALE GENOMIC DNA]</scope>
    <source>
        <strain evidence="6 7">Bristol N2</strain>
    </source>
</reference>
<dbReference type="InterPro" id="IPR006594">
    <property type="entry name" value="LisH"/>
</dbReference>
<dbReference type="ExpressionAtlas" id="Q965W8">
    <property type="expression patterns" value="baseline and differential"/>
</dbReference>
<feature type="repeat" description="WD" evidence="3">
    <location>
        <begin position="549"/>
        <end position="591"/>
    </location>
</feature>
<dbReference type="SMART" id="SM00668">
    <property type="entry name" value="CTLH"/>
    <property type="match status" value="1"/>
</dbReference>
<evidence type="ECO:0000256" key="3">
    <source>
        <dbReference type="PROSITE-ProRule" id="PRU00221"/>
    </source>
</evidence>
<evidence type="ECO:0000256" key="2">
    <source>
        <dbReference type="ARBA" id="ARBA00022737"/>
    </source>
</evidence>
<dbReference type="GO" id="GO:0034657">
    <property type="term" value="C:GID complex"/>
    <property type="evidence" value="ECO:0000318"/>
    <property type="project" value="GO_Central"/>
</dbReference>
<organism evidence="6 7">
    <name type="scientific">Caenorhabditis elegans</name>
    <dbReference type="NCBI Taxonomy" id="6239"/>
    <lineage>
        <taxon>Eukaryota</taxon>
        <taxon>Metazoa</taxon>
        <taxon>Ecdysozoa</taxon>
        <taxon>Nematoda</taxon>
        <taxon>Chromadorea</taxon>
        <taxon>Rhabditida</taxon>
        <taxon>Rhabditina</taxon>
        <taxon>Rhabditomorpha</taxon>
        <taxon>Rhabditoidea</taxon>
        <taxon>Rhabditidae</taxon>
        <taxon>Peloderinae</taxon>
        <taxon>Caenorhabditis</taxon>
    </lineage>
</organism>
<feature type="repeat" description="WD" evidence="3">
    <location>
        <begin position="251"/>
        <end position="292"/>
    </location>
</feature>
<dbReference type="PeptideAtlas" id="Q965W8"/>
<dbReference type="Pfam" id="PF00400">
    <property type="entry name" value="WD40"/>
    <property type="match status" value="2"/>
</dbReference>
<dbReference type="Gene3D" id="2.130.10.10">
    <property type="entry name" value="YVTN repeat-like/Quinoprotein amine dehydrogenase"/>
    <property type="match status" value="2"/>
</dbReference>
<dbReference type="OMA" id="KSISMWE"/>
<dbReference type="FunCoup" id="Q965W8">
    <property type="interactions" value="2369"/>
</dbReference>
<dbReference type="PROSITE" id="PS50082">
    <property type="entry name" value="WD_REPEATS_2"/>
    <property type="match status" value="2"/>
</dbReference>
<dbReference type="AlphaFoldDB" id="Q965W8"/>
<dbReference type="EMBL" id="BX284605">
    <property type="protein sequence ID" value="CCD73289.2"/>
    <property type="molecule type" value="Genomic_DNA"/>
</dbReference>
<dbReference type="HOGENOM" id="CLU_406102_0_0_1"/>
<evidence type="ECO:0007829" key="9">
    <source>
        <dbReference type="PeptideAtlas" id="Q965W8"/>
    </source>
</evidence>
<dbReference type="InParanoid" id="Q965W8"/>
<sequence>MTVDEQLDDVGRKGKKMSVAQRLQNHAQLSPRSQDDPEETESVIRKEIALGKYDKATIRIIAQFLDNIGLTSSVETLVEETGFTIETTSGARVRANILKGNYDAAIQILETSNDHITEETAKHGSYIVKCFKLADLVRKGRYFDALFTMQKMIRGVILDHSEHFDYFDTFFKDVLLGNCRYQNIDQVAERQSQLAFLEEILPSDFILPQNRLKTILNKVHGAAADEKAPKLLRDEPSNSVKTIPWRQTQLWDHHKFEIFCVKFSRNGKMMASGGKSNSITLWKCAKSKLTRIGEMAPINEGDIAYMEFCQQNKYLLICGGQMARYNLTIFDIATRSVFRMLRVNNTHDDIIDIGSFFSCGSFLTDTYNRTRVVAGNEFGAMKVFDLSRGEHEPAIRQQAGFRIRCLHGMRSGDSFIAVDTHNRVRLFSFANNTTENLEGTTICKEEVTIIHMTVHPSERLVLTTTELNLRLWDIRTHNLIRIFSGACQREEFSRYQIHSSFGGVHQNFIATGSIGKETDESLRENDKTKRKHGRVVIWSVQDSRPRYSLVGHRGHVNAVAWNPADPTMLVSCGADATIRVWSLDRSETADYSEIVPRRIPRHLKQQKKSSSSMVQCDMMEPSTSKNGGGTYELCTNMKEMLSTKSEFESDLKQEQEWLNQAARPDWILDNND</sequence>
<accession>Q965W8</accession>
<evidence type="ECO:0000256" key="1">
    <source>
        <dbReference type="ARBA" id="ARBA00022574"/>
    </source>
</evidence>
<feature type="compositionally biased region" description="Polar residues" evidence="4">
    <location>
        <begin position="21"/>
        <end position="32"/>
    </location>
</feature>
<keyword evidence="9" id="KW-1267">Proteomics identification</keyword>
<evidence type="ECO:0000313" key="6">
    <source>
        <dbReference type="EMBL" id="CCD73289.2"/>
    </source>
</evidence>
<dbReference type="PANTHER" id="PTHR22838:SF0">
    <property type="entry name" value="WD REPEAT-CONTAINING PROTEIN 26"/>
    <property type="match status" value="1"/>
</dbReference>
<dbReference type="PhylomeDB" id="Q965W8"/>